<dbReference type="EMBL" id="FOYI01000002">
    <property type="protein sequence ID" value="SFR00873.1"/>
    <property type="molecule type" value="Genomic_DNA"/>
</dbReference>
<dbReference type="PROSITE" id="PS51257">
    <property type="entry name" value="PROKAR_LIPOPROTEIN"/>
    <property type="match status" value="1"/>
</dbReference>
<dbReference type="STRING" id="871652.SAMN04515673_102239"/>
<dbReference type="AlphaFoldDB" id="A0A1I6D647"/>
<feature type="chain" id="PRO_5011624914" evidence="1">
    <location>
        <begin position="19"/>
        <end position="183"/>
    </location>
</feature>
<dbReference type="RefSeq" id="WP_092076927.1">
    <property type="nucleotide sequence ID" value="NZ_FOYI01000002.1"/>
</dbReference>
<dbReference type="Proteomes" id="UP000199302">
    <property type="component" value="Unassembled WGS sequence"/>
</dbReference>
<gene>
    <name evidence="2" type="ORF">SAMN04515673_102239</name>
</gene>
<feature type="signal peptide" evidence="1">
    <location>
        <begin position="1"/>
        <end position="18"/>
    </location>
</feature>
<protein>
    <submittedName>
        <fullName evidence="2">Uncharacterized protein</fullName>
    </submittedName>
</protein>
<organism evidence="2 3">
    <name type="scientific">Poseidonocella sedimentorum</name>
    <dbReference type="NCBI Taxonomy" id="871652"/>
    <lineage>
        <taxon>Bacteria</taxon>
        <taxon>Pseudomonadati</taxon>
        <taxon>Pseudomonadota</taxon>
        <taxon>Alphaproteobacteria</taxon>
        <taxon>Rhodobacterales</taxon>
        <taxon>Roseobacteraceae</taxon>
        <taxon>Poseidonocella</taxon>
    </lineage>
</organism>
<evidence type="ECO:0000313" key="3">
    <source>
        <dbReference type="Proteomes" id="UP000199302"/>
    </source>
</evidence>
<sequence>MAARRLALIVAPAMLALAGCEAGLDGAGPASQRVDVVPAVADGRVILDGPSGYCLLSNETTAQAGTAYVLYHPCDGAGSETGAPLLTAMVDLDQSADLEISTEALLAGMGVSEALERVETDGLVLLQVDDTVTPKWRGAMDVHGHLLLLGAHGDAASAGDLRDFARAIRRASGGAGFLSAILP</sequence>
<keyword evidence="3" id="KW-1185">Reference proteome</keyword>
<name>A0A1I6D647_9RHOB</name>
<evidence type="ECO:0000313" key="2">
    <source>
        <dbReference type="EMBL" id="SFR00873.1"/>
    </source>
</evidence>
<proteinExistence type="predicted"/>
<keyword evidence="1" id="KW-0732">Signal</keyword>
<reference evidence="2 3" key="1">
    <citation type="submission" date="2016-10" db="EMBL/GenBank/DDBJ databases">
        <authorList>
            <person name="de Groot N.N."/>
        </authorList>
    </citation>
    <scope>NUCLEOTIDE SEQUENCE [LARGE SCALE GENOMIC DNA]</scope>
    <source>
        <strain evidence="3">KMM 9023,NRIC 0796,JCM 17311,KCTC 23692</strain>
    </source>
</reference>
<evidence type="ECO:0000256" key="1">
    <source>
        <dbReference type="SAM" id="SignalP"/>
    </source>
</evidence>
<accession>A0A1I6D647</accession>
<dbReference type="OrthoDB" id="7877343at2"/>